<keyword evidence="1" id="KW-1133">Transmembrane helix</keyword>
<evidence type="ECO:0000313" key="3">
    <source>
        <dbReference type="Proteomes" id="UP000006787"/>
    </source>
</evidence>
<comment type="caution">
    <text evidence="2">The sequence shown here is derived from an EMBL/GenBank/DDBJ whole genome shotgun (WGS) entry which is preliminary data.</text>
</comment>
<proteinExistence type="predicted"/>
<dbReference type="EMBL" id="AMQS01000039">
    <property type="protein sequence ID" value="EKF50628.1"/>
    <property type="molecule type" value="Genomic_DNA"/>
</dbReference>
<protein>
    <submittedName>
        <fullName evidence="2">Uncharacterized protein</fullName>
    </submittedName>
</protein>
<organism evidence="2 3">
    <name type="scientific">Lactococcus garvieae DCC43</name>
    <dbReference type="NCBI Taxonomy" id="1231377"/>
    <lineage>
        <taxon>Bacteria</taxon>
        <taxon>Bacillati</taxon>
        <taxon>Bacillota</taxon>
        <taxon>Bacilli</taxon>
        <taxon>Lactobacillales</taxon>
        <taxon>Streptococcaceae</taxon>
        <taxon>Lactococcus</taxon>
    </lineage>
</organism>
<keyword evidence="1" id="KW-0812">Transmembrane</keyword>
<feature type="transmembrane region" description="Helical" evidence="1">
    <location>
        <begin position="65"/>
        <end position="85"/>
    </location>
</feature>
<accession>K2NSV7</accession>
<dbReference type="RefSeq" id="WP_003136692.1">
    <property type="nucleotide sequence ID" value="NZ_AMQS01000039.1"/>
</dbReference>
<sequence>MTEAKNIYQGSTDWVSPAEELNAAYDYLKTQENLYQNLYRNLVYEKRSWLSCLWDSVRYGVGDPLVNFILFSLLNGSFFSILYFLDLLNIFKLKGTVFWNIFGLIEIILIGILLLEWFLDAASYRSHQTKDFIRFESILLEIRAAAKQDKENFSFSNRAISLEHFLECWPCKYELFYCVKTFALDSFLEADRLGDRLIGFEILRPIIEDISSQALNRYRKFQLLEEQTKQREDKELKAQVEADIHAYKNRILKGRSGEK</sequence>
<reference evidence="2 3" key="1">
    <citation type="journal article" date="2012" name="J. Bacteriol.">
        <title>Genome Sequence of the Bacteriocin-Producing Strain Lactococcus garvieae DCC43.</title>
        <authorList>
            <person name="Gabrielsen C."/>
            <person name="Brede D.A."/>
            <person name="Hernandez P.E."/>
            <person name="Nes I.F."/>
            <person name="Diep D.B."/>
        </authorList>
    </citation>
    <scope>NUCLEOTIDE SEQUENCE [LARGE SCALE GENOMIC DNA]</scope>
    <source>
        <strain evidence="2 3">DCC43</strain>
    </source>
</reference>
<dbReference type="PATRIC" id="fig|1231377.3.peg.2045"/>
<keyword evidence="1" id="KW-0472">Membrane</keyword>
<gene>
    <name evidence="2" type="ORF">C426_2065</name>
</gene>
<evidence type="ECO:0000313" key="2">
    <source>
        <dbReference type="EMBL" id="EKF50628.1"/>
    </source>
</evidence>
<name>K2NSV7_9LACT</name>
<feature type="transmembrane region" description="Helical" evidence="1">
    <location>
        <begin position="97"/>
        <end position="119"/>
    </location>
</feature>
<dbReference type="AlphaFoldDB" id="K2NSV7"/>
<dbReference type="Proteomes" id="UP000006787">
    <property type="component" value="Unassembled WGS sequence"/>
</dbReference>
<evidence type="ECO:0000256" key="1">
    <source>
        <dbReference type="SAM" id="Phobius"/>
    </source>
</evidence>